<dbReference type="Pfam" id="PF05208">
    <property type="entry name" value="ALG3"/>
    <property type="match status" value="1"/>
</dbReference>
<dbReference type="PANTHER" id="PTHR12646:SF0">
    <property type="entry name" value="DOL-P-MAN:MAN(5)GLCNAC(2)-PP-DOL ALPHA-1,3-MANNOSYLTRANSFERASE"/>
    <property type="match status" value="1"/>
</dbReference>
<feature type="transmembrane region" description="Helical" evidence="14">
    <location>
        <begin position="381"/>
        <end position="399"/>
    </location>
</feature>
<evidence type="ECO:0000256" key="11">
    <source>
        <dbReference type="ARBA" id="ARBA00044743"/>
    </source>
</evidence>
<evidence type="ECO:0000256" key="7">
    <source>
        <dbReference type="ARBA" id="ARBA00022692"/>
    </source>
</evidence>
<keyword evidence="16" id="KW-1185">Reference proteome</keyword>
<dbReference type="PANTHER" id="PTHR12646">
    <property type="entry name" value="NOT56 - RELATED"/>
    <property type="match status" value="1"/>
</dbReference>
<feature type="transmembrane region" description="Helical" evidence="14">
    <location>
        <begin position="182"/>
        <end position="199"/>
    </location>
</feature>
<evidence type="ECO:0000256" key="14">
    <source>
        <dbReference type="RuleBase" id="RU364047"/>
    </source>
</evidence>
<keyword evidence="9 14" id="KW-1133">Transmembrane helix</keyword>
<evidence type="ECO:0000256" key="1">
    <source>
        <dbReference type="ARBA" id="ARBA00004477"/>
    </source>
</evidence>
<comment type="subcellular location">
    <subcellularLocation>
        <location evidence="1 14">Endoplasmic reticulum membrane</location>
        <topology evidence="1 14">Multi-pass membrane protein</topology>
    </subcellularLocation>
</comment>
<proteinExistence type="inferred from homology"/>
<dbReference type="GO" id="GO:0052925">
    <property type="term" value="F:dol-P-Man:Man(5)GlcNAc(2)-PP-Dol alpha-1,3-mannosyltransferase activity"/>
    <property type="evidence" value="ECO:0007669"/>
    <property type="project" value="UniProtKB-EC"/>
</dbReference>
<organism evidence="15 16">
    <name type="scientific">Zopfia rhizophila CBS 207.26</name>
    <dbReference type="NCBI Taxonomy" id="1314779"/>
    <lineage>
        <taxon>Eukaryota</taxon>
        <taxon>Fungi</taxon>
        <taxon>Dikarya</taxon>
        <taxon>Ascomycota</taxon>
        <taxon>Pezizomycotina</taxon>
        <taxon>Dothideomycetes</taxon>
        <taxon>Dothideomycetes incertae sedis</taxon>
        <taxon>Zopfiaceae</taxon>
        <taxon>Zopfia</taxon>
    </lineage>
</organism>
<feature type="transmembrane region" description="Helical" evidence="14">
    <location>
        <begin position="315"/>
        <end position="334"/>
    </location>
</feature>
<evidence type="ECO:0000256" key="6">
    <source>
        <dbReference type="ARBA" id="ARBA00022679"/>
    </source>
</evidence>
<protein>
    <recommendedName>
        <fullName evidence="4 14">Dol-P-Man:Man(5)GlcNAc(2)-PP-Dol alpha-1,3-mannosyltransferase</fullName>
        <ecNumber evidence="3 14">2.4.1.258</ecNumber>
    </recommendedName>
    <alternativeName>
        <fullName evidence="14">Dol-P-Man-dependent alpha(1-3)-mannosyltransferase</fullName>
    </alternativeName>
</protein>
<evidence type="ECO:0000256" key="8">
    <source>
        <dbReference type="ARBA" id="ARBA00022824"/>
    </source>
</evidence>
<feature type="transmembrane region" description="Helical" evidence="14">
    <location>
        <begin position="141"/>
        <end position="162"/>
    </location>
</feature>
<dbReference type="OrthoDB" id="20028at2759"/>
<dbReference type="UniPathway" id="UPA00378"/>
<dbReference type="AlphaFoldDB" id="A0A6A6DR05"/>
<evidence type="ECO:0000256" key="5">
    <source>
        <dbReference type="ARBA" id="ARBA00022676"/>
    </source>
</evidence>
<evidence type="ECO:0000313" key="15">
    <source>
        <dbReference type="EMBL" id="KAF2180046.1"/>
    </source>
</evidence>
<evidence type="ECO:0000256" key="3">
    <source>
        <dbReference type="ARBA" id="ARBA00011964"/>
    </source>
</evidence>
<dbReference type="InterPro" id="IPR007873">
    <property type="entry name" value="Glycosyltransferase_ALG3"/>
</dbReference>
<evidence type="ECO:0000313" key="16">
    <source>
        <dbReference type="Proteomes" id="UP000800200"/>
    </source>
</evidence>
<reference evidence="15" key="1">
    <citation type="journal article" date="2020" name="Stud. Mycol.">
        <title>101 Dothideomycetes genomes: a test case for predicting lifestyles and emergence of pathogens.</title>
        <authorList>
            <person name="Haridas S."/>
            <person name="Albert R."/>
            <person name="Binder M."/>
            <person name="Bloem J."/>
            <person name="Labutti K."/>
            <person name="Salamov A."/>
            <person name="Andreopoulos B."/>
            <person name="Baker S."/>
            <person name="Barry K."/>
            <person name="Bills G."/>
            <person name="Bluhm B."/>
            <person name="Cannon C."/>
            <person name="Castanera R."/>
            <person name="Culley D."/>
            <person name="Daum C."/>
            <person name="Ezra D."/>
            <person name="Gonzalez J."/>
            <person name="Henrissat B."/>
            <person name="Kuo A."/>
            <person name="Liang C."/>
            <person name="Lipzen A."/>
            <person name="Lutzoni F."/>
            <person name="Magnuson J."/>
            <person name="Mondo S."/>
            <person name="Nolan M."/>
            <person name="Ohm R."/>
            <person name="Pangilinan J."/>
            <person name="Park H.-J."/>
            <person name="Ramirez L."/>
            <person name="Alfaro M."/>
            <person name="Sun H."/>
            <person name="Tritt A."/>
            <person name="Yoshinaga Y."/>
            <person name="Zwiers L.-H."/>
            <person name="Turgeon B."/>
            <person name="Goodwin S."/>
            <person name="Spatafora J."/>
            <person name="Crous P."/>
            <person name="Grigoriev I."/>
        </authorList>
    </citation>
    <scope>NUCLEOTIDE SEQUENCE</scope>
    <source>
        <strain evidence="15">CBS 207.26</strain>
    </source>
</reference>
<evidence type="ECO:0000256" key="13">
    <source>
        <dbReference type="ARBA" id="ARBA00093457"/>
    </source>
</evidence>
<keyword evidence="5 14" id="KW-0328">Glycosyltransferase</keyword>
<comment type="similarity">
    <text evidence="13">Belongs to the glycosyltransferase ALG3 family.</text>
</comment>
<dbReference type="EC" id="2.4.1.258" evidence="3 14"/>
<accession>A0A6A6DR05</accession>
<keyword evidence="6 14" id="KW-0808">Transferase</keyword>
<keyword evidence="10 14" id="KW-0472">Membrane</keyword>
<comment type="pathway">
    <text evidence="2 14">Protein modification; protein glycosylation.</text>
</comment>
<evidence type="ECO:0000256" key="4">
    <source>
        <dbReference type="ARBA" id="ARBA00015561"/>
    </source>
</evidence>
<feature type="transmembrane region" description="Helical" evidence="14">
    <location>
        <begin position="20"/>
        <end position="39"/>
    </location>
</feature>
<evidence type="ECO:0000256" key="2">
    <source>
        <dbReference type="ARBA" id="ARBA00004922"/>
    </source>
</evidence>
<evidence type="ECO:0000256" key="9">
    <source>
        <dbReference type="ARBA" id="ARBA00022989"/>
    </source>
</evidence>
<feature type="transmembrane region" description="Helical" evidence="14">
    <location>
        <begin position="256"/>
        <end position="277"/>
    </location>
</feature>
<evidence type="ECO:0000256" key="12">
    <source>
        <dbReference type="ARBA" id="ARBA00049506"/>
    </source>
</evidence>
<name>A0A6A6DR05_9PEZI</name>
<dbReference type="GO" id="GO:0005789">
    <property type="term" value="C:endoplasmic reticulum membrane"/>
    <property type="evidence" value="ECO:0007669"/>
    <property type="project" value="UniProtKB-SubCell"/>
</dbReference>
<evidence type="ECO:0000256" key="10">
    <source>
        <dbReference type="ARBA" id="ARBA00023136"/>
    </source>
</evidence>
<comment type="function">
    <text evidence="11 14">Dol-P-Man:Man(5)GlcNAc(2)-PP-Dol alpha-1,3-mannosyltransferase that operates in the biosynthetic pathway of dolichol-linked oligosaccharides, the glycan precursors employed in protein asparagine (N)-glycosylation. The assembly of dolichol-linked oligosaccharides begins on the cytosolic side of the endoplasmic reticulum membrane and finishes in its lumen. The sequential addition of sugars to dolichol pyrophosphate produces dolichol-linked oligosaccharides containing fourteen sugars, including two GlcNAcs, nine mannoses and three glucoses. Once assembled, the oligosaccharide is transferred from the lipid to nascent proteins by oligosaccharyltransferases. In the lumen of the endoplasmic reticulum, adds the first dolichyl beta-D-mannosyl phosphate derived mannose in an alpha-1,3 linkage to Man(5)GlcNAc(2)-PP-dolichol to produce Man(6)GlcNAc(2)-PP-dolichol.</text>
</comment>
<keyword evidence="7 14" id="KW-0812">Transmembrane</keyword>
<dbReference type="Proteomes" id="UP000800200">
    <property type="component" value="Unassembled WGS sequence"/>
</dbReference>
<comment type="catalytic activity">
    <reaction evidence="12 14">
        <text>an alpha-D-Man-(1-&gt;2)-alpha-D-Man-(1-&gt;2)-alpha-D-Man-(1-&gt;3)-[alpha-D-Man-(1-&gt;6)]-beta-D-Man-(1-&gt;4)-beta-D-GlcNAc-(1-&gt;4)-alpha-D-GlcNAc-diphospho-di-trans,poly-cis-dolichol + a di-trans,poly-cis-dolichyl beta-D-mannosyl phosphate = an alpha-D-Man-(1-&gt;2)-alpha-D-Man-(1-&gt;2)-alpha-D-Man-(1-&gt;3)-[alpha-D-Man-(1-&gt;3)-alpha-D-Man-(1-&gt;6)]-beta-D-Man-(1-&gt;4)-beta-D-GlcNAc-(1-&gt;4)-alpha-D-GlcNAc-diphospho-di-trans,poly-cis-dolichol + a di-trans,poly-cis-dolichyl phosphate + H(+)</text>
        <dbReference type="Rhea" id="RHEA:29527"/>
        <dbReference type="Rhea" id="RHEA-COMP:19498"/>
        <dbReference type="Rhea" id="RHEA-COMP:19501"/>
        <dbReference type="Rhea" id="RHEA-COMP:19516"/>
        <dbReference type="Rhea" id="RHEA-COMP:19517"/>
        <dbReference type="ChEBI" id="CHEBI:15378"/>
        <dbReference type="ChEBI" id="CHEBI:57683"/>
        <dbReference type="ChEBI" id="CHEBI:58211"/>
        <dbReference type="ChEBI" id="CHEBI:132515"/>
        <dbReference type="ChEBI" id="CHEBI:132516"/>
        <dbReference type="EC" id="2.4.1.258"/>
    </reaction>
    <physiologicalReaction direction="left-to-right" evidence="12 14">
        <dbReference type="Rhea" id="RHEA:29528"/>
    </physiologicalReaction>
</comment>
<feature type="transmembrane region" description="Helical" evidence="14">
    <location>
        <begin position="98"/>
        <end position="121"/>
    </location>
</feature>
<keyword evidence="8 14" id="KW-0256">Endoplasmic reticulum</keyword>
<dbReference type="EMBL" id="ML994660">
    <property type="protein sequence ID" value="KAF2180046.1"/>
    <property type="molecule type" value="Genomic_DNA"/>
</dbReference>
<gene>
    <name evidence="15" type="ORF">K469DRAFT_640288</name>
</gene>
<sequence>MDLINQGLEVARNPKHARWISPLLLVTDAALCGLIIWRIPYTEIDWKAYMEQIEIFLKGERDYRKIEGSTGPLVYPAAHVHIYRVLYLLTDHGTNIQVAQIIFGLVYLLTLAVVMSCYRAAKVPPYVFPLLILSKRLHSIFMLRCFNDCFAVLALFSAIYAYQKNQWHLGTFFYTTGLNVKMSLLLPLPAVGFLALQALGSREAITQAMIIIQVSIGYGYPFRKQAPSYFARAFELTRQFLYKWTVNWRFVDEETFLSKPFALGLLAIHAGLVLLYATKRWIKPSQRPLREFLKLIWANESLDQDQIARRVTPRFIMTTMLTATAIGMLCARSLHYQFYAYIAWTTPYLLWRAGFHPIIQYALWAAQEWAWNVYPSTPESSMTVVVVLAITVAGTWWGTRKEFEIVMANGGPEAHHEHTE</sequence>